<keyword evidence="6" id="KW-0694">RNA-binding</keyword>
<dbReference type="GO" id="GO:0000455">
    <property type="term" value="P:enzyme-directed rRNA pseudouridine synthesis"/>
    <property type="evidence" value="ECO:0007669"/>
    <property type="project" value="UniProtKB-ARBA"/>
</dbReference>
<evidence type="ECO:0000256" key="2">
    <source>
        <dbReference type="ARBA" id="ARBA00010876"/>
    </source>
</evidence>
<reference evidence="8" key="1">
    <citation type="submission" date="2021-06" db="EMBL/GenBank/DDBJ databases">
        <title>Description of novel taxa of the family Lachnospiraceae.</title>
        <authorList>
            <person name="Chaplin A.V."/>
            <person name="Sokolova S.R."/>
            <person name="Pikina A.P."/>
            <person name="Korzhanova M."/>
            <person name="Belova V."/>
            <person name="Korostin D."/>
            <person name="Efimov B.A."/>
        </authorList>
    </citation>
    <scope>NUCLEOTIDE SEQUENCE</scope>
    <source>
        <strain evidence="8">ASD5720</strain>
    </source>
</reference>
<dbReference type="SUPFAM" id="SSF55120">
    <property type="entry name" value="Pseudouridine synthase"/>
    <property type="match status" value="1"/>
</dbReference>
<dbReference type="Gene3D" id="3.10.290.10">
    <property type="entry name" value="RNA-binding S4 domain"/>
    <property type="match status" value="1"/>
</dbReference>
<evidence type="ECO:0000256" key="6">
    <source>
        <dbReference type="PROSITE-ProRule" id="PRU00182"/>
    </source>
</evidence>
<dbReference type="InterPro" id="IPR006145">
    <property type="entry name" value="PsdUridine_synth_RsuA/RluA"/>
</dbReference>
<evidence type="ECO:0000313" key="9">
    <source>
        <dbReference type="Proteomes" id="UP000712157"/>
    </source>
</evidence>
<dbReference type="PROSITE" id="PS50889">
    <property type="entry name" value="S4"/>
    <property type="match status" value="1"/>
</dbReference>
<dbReference type="EMBL" id="JAHQCW010000037">
    <property type="protein sequence ID" value="MBU9738566.1"/>
    <property type="molecule type" value="Genomic_DNA"/>
</dbReference>
<dbReference type="RefSeq" id="WP_238722701.1">
    <property type="nucleotide sequence ID" value="NZ_JAHQCW010000037.1"/>
</dbReference>
<gene>
    <name evidence="8" type="ORF">KTH89_18655</name>
</gene>
<dbReference type="GO" id="GO:0003723">
    <property type="term" value="F:RNA binding"/>
    <property type="evidence" value="ECO:0007669"/>
    <property type="project" value="UniProtKB-KW"/>
</dbReference>
<dbReference type="Proteomes" id="UP000712157">
    <property type="component" value="Unassembled WGS sequence"/>
</dbReference>
<accession>A0A949K242</accession>
<dbReference type="PROSITE" id="PS01129">
    <property type="entry name" value="PSI_RLU"/>
    <property type="match status" value="1"/>
</dbReference>
<dbReference type="Gene3D" id="3.30.2350.10">
    <property type="entry name" value="Pseudouridine synthase"/>
    <property type="match status" value="1"/>
</dbReference>
<dbReference type="CDD" id="cd02869">
    <property type="entry name" value="PseudoU_synth_RluA_like"/>
    <property type="match status" value="1"/>
</dbReference>
<dbReference type="SUPFAM" id="SSF55174">
    <property type="entry name" value="Alpha-L RNA-binding motif"/>
    <property type="match status" value="1"/>
</dbReference>
<proteinExistence type="inferred from homology"/>
<dbReference type="GO" id="GO:0120159">
    <property type="term" value="F:rRNA pseudouridine synthase activity"/>
    <property type="evidence" value="ECO:0007669"/>
    <property type="project" value="UniProtKB-ARBA"/>
</dbReference>
<name>A0A949K242_9FIRM</name>
<comment type="similarity">
    <text evidence="2">Belongs to the pseudouridine synthase RluA family.</text>
</comment>
<evidence type="ECO:0000256" key="5">
    <source>
        <dbReference type="ARBA" id="ARBA00033164"/>
    </source>
</evidence>
<dbReference type="Pfam" id="PF00849">
    <property type="entry name" value="PseudoU_synth_2"/>
    <property type="match status" value="1"/>
</dbReference>
<dbReference type="SMART" id="SM00363">
    <property type="entry name" value="S4"/>
    <property type="match status" value="1"/>
</dbReference>
<dbReference type="InterPro" id="IPR006224">
    <property type="entry name" value="PsdUridine_synth_RluA-like_CS"/>
</dbReference>
<dbReference type="InterPro" id="IPR020103">
    <property type="entry name" value="PsdUridine_synth_cat_dom_sf"/>
</dbReference>
<evidence type="ECO:0000256" key="3">
    <source>
        <dbReference type="ARBA" id="ARBA00023235"/>
    </source>
</evidence>
<feature type="domain" description="RNA-binding S4" evidence="7">
    <location>
        <begin position="13"/>
        <end position="73"/>
    </location>
</feature>
<evidence type="ECO:0000256" key="1">
    <source>
        <dbReference type="ARBA" id="ARBA00000073"/>
    </source>
</evidence>
<comment type="caution">
    <text evidence="8">The sequence shown here is derived from an EMBL/GenBank/DDBJ whole genome shotgun (WGS) entry which is preliminary data.</text>
</comment>
<evidence type="ECO:0000313" key="8">
    <source>
        <dbReference type="EMBL" id="MBU9738566.1"/>
    </source>
</evidence>
<keyword evidence="9" id="KW-1185">Reference proteome</keyword>
<dbReference type="InterPro" id="IPR036986">
    <property type="entry name" value="S4_RNA-bd_sf"/>
</dbReference>
<organism evidence="8 9">
    <name type="scientific">Diplocloster agilis</name>
    <dbReference type="NCBI Taxonomy" id="2850323"/>
    <lineage>
        <taxon>Bacteria</taxon>
        <taxon>Bacillati</taxon>
        <taxon>Bacillota</taxon>
        <taxon>Clostridia</taxon>
        <taxon>Lachnospirales</taxon>
        <taxon>Lachnospiraceae</taxon>
        <taxon>Diplocloster</taxon>
    </lineage>
</organism>
<dbReference type="InterPro" id="IPR002942">
    <property type="entry name" value="S4_RNA-bd"/>
</dbReference>
<keyword evidence="3" id="KW-0413">Isomerase</keyword>
<evidence type="ECO:0000256" key="4">
    <source>
        <dbReference type="ARBA" id="ARBA00031870"/>
    </source>
</evidence>
<comment type="catalytic activity">
    <reaction evidence="1">
        <text>a uridine in RNA = a pseudouridine in RNA</text>
        <dbReference type="Rhea" id="RHEA:48348"/>
        <dbReference type="Rhea" id="RHEA-COMP:12068"/>
        <dbReference type="Rhea" id="RHEA-COMP:12069"/>
        <dbReference type="ChEBI" id="CHEBI:65314"/>
        <dbReference type="ChEBI" id="CHEBI:65315"/>
    </reaction>
</comment>
<dbReference type="CDD" id="cd00165">
    <property type="entry name" value="S4"/>
    <property type="match status" value="1"/>
</dbReference>
<dbReference type="PANTHER" id="PTHR21600">
    <property type="entry name" value="MITOCHONDRIAL RNA PSEUDOURIDINE SYNTHASE"/>
    <property type="match status" value="1"/>
</dbReference>
<sequence length="315" mass="36477">MREVKIKANEAGQRFDKWLAKYMNQAPKSFFYKMLRKKNITLNGKKADGSERLAEGDEIKLFLSEETLEKFSKSDILYVKPQLSIIYEDEHILILNKPAGMLSQKAEPQDISMNEHILSYLTDTGQCTIESLRHVRPSVCNRLDRNTSGLIVAGKTIPGLQAMSLVLKDRSLHKFYHCITGGELSESSRLEGYLIKDRQTNQVRVTRQETPQAAYIQTEYRPLLHTKEWTRLEVRLITGRSHQIRAHLASIGHPIIGDYKYGDDRINQIYKRKYKITHQLLHSARMEFPQINGELSYLSGRVFEAPEPKEFQYFS</sequence>
<evidence type="ECO:0000259" key="7">
    <source>
        <dbReference type="SMART" id="SM00363"/>
    </source>
</evidence>
<dbReference type="AlphaFoldDB" id="A0A949K242"/>
<protein>
    <recommendedName>
        <fullName evidence="4">RNA pseudouridylate synthase</fullName>
    </recommendedName>
    <alternativeName>
        <fullName evidence="5">RNA-uridine isomerase</fullName>
    </alternativeName>
</protein>
<dbReference type="Pfam" id="PF01479">
    <property type="entry name" value="S4"/>
    <property type="match status" value="1"/>
</dbReference>
<dbReference type="InterPro" id="IPR050188">
    <property type="entry name" value="RluA_PseudoU_synthase"/>
</dbReference>